<dbReference type="EMBL" id="DVLL01000021">
    <property type="protein sequence ID" value="HIT59410.1"/>
    <property type="molecule type" value="Genomic_DNA"/>
</dbReference>
<dbReference type="InterPro" id="IPR006124">
    <property type="entry name" value="Metalloenzyme"/>
</dbReference>
<dbReference type="GO" id="GO:0009117">
    <property type="term" value="P:nucleotide metabolic process"/>
    <property type="evidence" value="ECO:0007669"/>
    <property type="project" value="UniProtKB-UniRule"/>
</dbReference>
<feature type="binding site" evidence="6">
    <location>
        <position position="10"/>
    </location>
    <ligand>
        <name>Mn(2+)</name>
        <dbReference type="ChEBI" id="CHEBI:29035"/>
        <label>1</label>
    </ligand>
</feature>
<evidence type="ECO:0000313" key="10">
    <source>
        <dbReference type="Proteomes" id="UP000824136"/>
    </source>
</evidence>
<evidence type="ECO:0000259" key="8">
    <source>
        <dbReference type="Pfam" id="PF01676"/>
    </source>
</evidence>
<evidence type="ECO:0000256" key="1">
    <source>
        <dbReference type="ARBA" id="ARBA00010373"/>
    </source>
</evidence>
<dbReference type="Pfam" id="PF01676">
    <property type="entry name" value="Metalloenzyme"/>
    <property type="match status" value="1"/>
</dbReference>
<dbReference type="GO" id="GO:0030145">
    <property type="term" value="F:manganese ion binding"/>
    <property type="evidence" value="ECO:0007669"/>
    <property type="project" value="UniProtKB-UniRule"/>
</dbReference>
<dbReference type="Proteomes" id="UP000824136">
    <property type="component" value="Unassembled WGS sequence"/>
</dbReference>
<proteinExistence type="inferred from homology"/>
<evidence type="ECO:0000256" key="7">
    <source>
        <dbReference type="NCBIfam" id="TIGR01696"/>
    </source>
</evidence>
<keyword evidence="4 6" id="KW-0464">Manganese</keyword>
<dbReference type="SUPFAM" id="SSF143856">
    <property type="entry name" value="DeoB insert domain-like"/>
    <property type="match status" value="1"/>
</dbReference>
<dbReference type="Gene3D" id="3.40.720.10">
    <property type="entry name" value="Alkaline Phosphatase, subunit A"/>
    <property type="match status" value="1"/>
</dbReference>
<evidence type="ECO:0000256" key="2">
    <source>
        <dbReference type="ARBA" id="ARBA00022490"/>
    </source>
</evidence>
<feature type="binding site" evidence="6">
    <location>
        <position position="322"/>
    </location>
    <ligand>
        <name>Mn(2+)</name>
        <dbReference type="ChEBI" id="CHEBI:29035"/>
        <label>1</label>
    </ligand>
</feature>
<dbReference type="PANTHER" id="PTHR21110:SF0">
    <property type="entry name" value="PHOSPHOPENTOMUTASE"/>
    <property type="match status" value="1"/>
</dbReference>
<comment type="catalytic activity">
    <reaction evidence="6">
        <text>2-deoxy-alpha-D-ribose 1-phosphate = 2-deoxy-D-ribose 5-phosphate</text>
        <dbReference type="Rhea" id="RHEA:27658"/>
        <dbReference type="ChEBI" id="CHEBI:57259"/>
        <dbReference type="ChEBI" id="CHEBI:62877"/>
        <dbReference type="EC" id="5.4.2.7"/>
    </reaction>
</comment>
<dbReference type="NCBIfam" id="NF003766">
    <property type="entry name" value="PRK05362.1"/>
    <property type="match status" value="1"/>
</dbReference>
<feature type="binding site" evidence="6">
    <location>
        <position position="281"/>
    </location>
    <ligand>
        <name>Mn(2+)</name>
        <dbReference type="ChEBI" id="CHEBI:29035"/>
        <label>2</label>
    </ligand>
</feature>
<dbReference type="Gene3D" id="3.30.70.1250">
    <property type="entry name" value="Phosphopentomutase"/>
    <property type="match status" value="1"/>
</dbReference>
<evidence type="ECO:0000256" key="4">
    <source>
        <dbReference type="ARBA" id="ARBA00023211"/>
    </source>
</evidence>
<dbReference type="FunFam" id="3.30.70.1250:FF:000001">
    <property type="entry name" value="Phosphopentomutase"/>
    <property type="match status" value="1"/>
</dbReference>
<dbReference type="NCBIfam" id="TIGR01696">
    <property type="entry name" value="deoB"/>
    <property type="match status" value="1"/>
</dbReference>
<feature type="binding site" evidence="6">
    <location>
        <position position="323"/>
    </location>
    <ligand>
        <name>Mn(2+)</name>
        <dbReference type="ChEBI" id="CHEBI:29035"/>
        <label>1</label>
    </ligand>
</feature>
<evidence type="ECO:0000313" key="9">
    <source>
        <dbReference type="EMBL" id="HIT59410.1"/>
    </source>
</evidence>
<comment type="catalytic activity">
    <reaction evidence="6">
        <text>alpha-D-ribose 1-phosphate = D-ribose 5-phosphate</text>
        <dbReference type="Rhea" id="RHEA:18793"/>
        <dbReference type="ChEBI" id="CHEBI:57720"/>
        <dbReference type="ChEBI" id="CHEBI:78346"/>
        <dbReference type="EC" id="5.4.2.7"/>
    </reaction>
</comment>
<comment type="subcellular location">
    <subcellularLocation>
        <location evidence="6">Cytoplasm</location>
    </subcellularLocation>
</comment>
<reference evidence="9" key="2">
    <citation type="journal article" date="2021" name="PeerJ">
        <title>Extensive microbial diversity within the chicken gut microbiome revealed by metagenomics and culture.</title>
        <authorList>
            <person name="Gilroy R."/>
            <person name="Ravi A."/>
            <person name="Getino M."/>
            <person name="Pursley I."/>
            <person name="Horton D.L."/>
            <person name="Alikhan N.F."/>
            <person name="Baker D."/>
            <person name="Gharbi K."/>
            <person name="Hall N."/>
            <person name="Watson M."/>
            <person name="Adriaenssens E.M."/>
            <person name="Foster-Nyarko E."/>
            <person name="Jarju S."/>
            <person name="Secka A."/>
            <person name="Antonio M."/>
            <person name="Oren A."/>
            <person name="Chaudhuri R.R."/>
            <person name="La Ragione R."/>
            <person name="Hildebrand F."/>
            <person name="Pallen M.J."/>
        </authorList>
    </citation>
    <scope>NUCLEOTIDE SEQUENCE</scope>
    <source>
        <strain evidence="9">CHK33-4379</strain>
    </source>
</reference>
<dbReference type="InterPro" id="IPR024052">
    <property type="entry name" value="Phosphopentomutase_DeoB_cap_sf"/>
</dbReference>
<dbReference type="HAMAP" id="MF_00740">
    <property type="entry name" value="Phosphopentomut"/>
    <property type="match status" value="1"/>
</dbReference>
<dbReference type="PIRSF" id="PIRSF001491">
    <property type="entry name" value="Ppentomutase"/>
    <property type="match status" value="1"/>
</dbReference>
<keyword evidence="5 6" id="KW-0413">Isomerase</keyword>
<dbReference type="GO" id="GO:0006018">
    <property type="term" value="P:2-deoxyribose 1-phosphate catabolic process"/>
    <property type="evidence" value="ECO:0007669"/>
    <property type="project" value="UniProtKB-UniRule"/>
</dbReference>
<name>A0A9D1GVT4_9FIRM</name>
<feature type="binding site" evidence="6">
    <location>
        <position position="286"/>
    </location>
    <ligand>
        <name>Mn(2+)</name>
        <dbReference type="ChEBI" id="CHEBI:29035"/>
        <label>2</label>
    </ligand>
</feature>
<comment type="pathway">
    <text evidence="6">Carbohydrate degradation; 2-deoxy-D-ribose 1-phosphate degradation; D-glyceraldehyde 3-phosphate and acetaldehyde from 2-deoxy-alpha-D-ribose 1-phosphate: step 1/2.</text>
</comment>
<keyword evidence="2 6" id="KW-0963">Cytoplasm</keyword>
<accession>A0A9D1GVT4</accession>
<evidence type="ECO:0000256" key="3">
    <source>
        <dbReference type="ARBA" id="ARBA00022723"/>
    </source>
</evidence>
<comment type="cofactor">
    <cofactor evidence="6">
        <name>Mn(2+)</name>
        <dbReference type="ChEBI" id="CHEBI:29035"/>
    </cofactor>
    <text evidence="6">Binds 2 manganese ions.</text>
</comment>
<reference evidence="9" key="1">
    <citation type="submission" date="2020-10" db="EMBL/GenBank/DDBJ databases">
        <authorList>
            <person name="Gilroy R."/>
        </authorList>
    </citation>
    <scope>NUCLEOTIDE SEQUENCE</scope>
    <source>
        <strain evidence="9">CHK33-4379</strain>
    </source>
</reference>
<dbReference type="GO" id="GO:0008973">
    <property type="term" value="F:phosphopentomutase activity"/>
    <property type="evidence" value="ECO:0007669"/>
    <property type="project" value="UniProtKB-UniRule"/>
</dbReference>
<dbReference type="InterPro" id="IPR010045">
    <property type="entry name" value="DeoB"/>
</dbReference>
<evidence type="ECO:0000256" key="5">
    <source>
        <dbReference type="ARBA" id="ARBA00023235"/>
    </source>
</evidence>
<dbReference type="InterPro" id="IPR017850">
    <property type="entry name" value="Alkaline_phosphatase_core_sf"/>
</dbReference>
<dbReference type="GO" id="GO:0043094">
    <property type="term" value="P:metabolic compound salvage"/>
    <property type="evidence" value="ECO:0007669"/>
    <property type="project" value="UniProtKB-UniRule"/>
</dbReference>
<gene>
    <name evidence="6" type="primary">deoB</name>
    <name evidence="9" type="ORF">IAC39_06840</name>
</gene>
<protein>
    <recommendedName>
        <fullName evidence="6 7">Phosphopentomutase</fullName>
        <ecNumber evidence="6 7">5.4.2.7</ecNumber>
    </recommendedName>
    <alternativeName>
        <fullName evidence="6">Phosphodeoxyribomutase</fullName>
    </alternativeName>
</protein>
<dbReference type="SUPFAM" id="SSF53649">
    <property type="entry name" value="Alkaline phosphatase-like"/>
    <property type="match status" value="1"/>
</dbReference>
<feature type="domain" description="Metalloenzyme" evidence="8">
    <location>
        <begin position="2"/>
        <end position="373"/>
    </location>
</feature>
<comment type="function">
    <text evidence="6">Isomerase that catalyzes the conversion of deoxy-ribose 1-phosphate (dRib-1-P) and ribose 1-phosphate (Rib-1-P) to deoxy-ribose 5-phosphate (dRib-5-P) and ribose 5-phosphate (Rib-5-P), respectively.</text>
</comment>
<dbReference type="AlphaFoldDB" id="A0A9D1GVT4"/>
<feature type="binding site" evidence="6">
    <location>
        <position position="334"/>
    </location>
    <ligand>
        <name>Mn(2+)</name>
        <dbReference type="ChEBI" id="CHEBI:29035"/>
        <label>2</label>
    </ligand>
</feature>
<dbReference type="EC" id="5.4.2.7" evidence="6 7"/>
<dbReference type="CDD" id="cd16009">
    <property type="entry name" value="PPM"/>
    <property type="match status" value="1"/>
</dbReference>
<comment type="similarity">
    <text evidence="1 6">Belongs to the phosphopentomutase family.</text>
</comment>
<comment type="caution">
    <text evidence="9">The sequence shown here is derived from an EMBL/GenBank/DDBJ whole genome shotgun (WGS) entry which is preliminary data.</text>
</comment>
<dbReference type="GO" id="GO:0005829">
    <property type="term" value="C:cytosol"/>
    <property type="evidence" value="ECO:0007669"/>
    <property type="project" value="TreeGrafter"/>
</dbReference>
<evidence type="ECO:0000256" key="6">
    <source>
        <dbReference type="HAMAP-Rule" id="MF_00740"/>
    </source>
</evidence>
<sequence length="400" mass="43399">MKRVFLIVLDSVGAGALPDAGLFGDEGANTLRSCYNTGRLNIPHMLKMGIGNIDGLSFIGTEPSQNAACAKLAEKSMGKDTTTGHWEIAGLISKSPFPTYPNGFPKELIDEFTSRTGRGVLCNKPYSGTEVIKDYGVEHIKTGKLIVYTSADSVFQIAAHTDVVPLSELYDCCMIARRILTGKNAVGRVIARPFTGKPGEFVRTADRRDFSLEPTGETMLDAIKSAGFDVISVGKISDIFAGRGITKAVTAHGNPECMAATDRLADDDFNGLAFINLVDYDMVYGHRNNAVGYAQALNEFDRWLGGFVPKMRDEDLLIITADHGCDPGDVSTDHTREYVPMLVYGSAVDPVNLGVRQSFSDIAASVCEYLGVSYTTEGISFLEKIISRENSPYKQNEVKS</sequence>
<dbReference type="GO" id="GO:0000287">
    <property type="term" value="F:magnesium ion binding"/>
    <property type="evidence" value="ECO:0007669"/>
    <property type="project" value="UniProtKB-UniRule"/>
</dbReference>
<keyword evidence="3 6" id="KW-0479">Metal-binding</keyword>
<dbReference type="PANTHER" id="PTHR21110">
    <property type="entry name" value="PHOSPHOPENTOMUTASE"/>
    <property type="match status" value="1"/>
</dbReference>
<organism evidence="9 10">
    <name type="scientific">Candidatus Faeciplasma pullistercoris</name>
    <dbReference type="NCBI Taxonomy" id="2840800"/>
    <lineage>
        <taxon>Bacteria</taxon>
        <taxon>Bacillati</taxon>
        <taxon>Bacillota</taxon>
        <taxon>Clostridia</taxon>
        <taxon>Eubacteriales</taxon>
        <taxon>Oscillospiraceae</taxon>
        <taxon>Oscillospiraceae incertae sedis</taxon>
        <taxon>Candidatus Faeciplasma</taxon>
    </lineage>
</organism>